<accession>A0A1J7IDT9</accession>
<dbReference type="InParanoid" id="A0A1J7IDT9"/>
<feature type="transmembrane region" description="Helical" evidence="8">
    <location>
        <begin position="90"/>
        <end position="109"/>
    </location>
</feature>
<dbReference type="EMBL" id="KV875101">
    <property type="protein sequence ID" value="OIW25638.1"/>
    <property type="molecule type" value="Genomic_DNA"/>
</dbReference>
<evidence type="ECO:0000256" key="6">
    <source>
        <dbReference type="ARBA" id="ARBA00023136"/>
    </source>
</evidence>
<evidence type="ECO:0000313" key="9">
    <source>
        <dbReference type="EMBL" id="OIW25638.1"/>
    </source>
</evidence>
<organism evidence="9 10">
    <name type="scientific">Coniochaeta ligniaria NRRL 30616</name>
    <dbReference type="NCBI Taxonomy" id="1408157"/>
    <lineage>
        <taxon>Eukaryota</taxon>
        <taxon>Fungi</taxon>
        <taxon>Dikarya</taxon>
        <taxon>Ascomycota</taxon>
        <taxon>Pezizomycotina</taxon>
        <taxon>Sordariomycetes</taxon>
        <taxon>Sordariomycetidae</taxon>
        <taxon>Coniochaetales</taxon>
        <taxon>Coniochaetaceae</taxon>
        <taxon>Coniochaeta</taxon>
    </lineage>
</organism>
<name>A0A1J7IDT9_9PEZI</name>
<dbReference type="OrthoDB" id="5954308at2759"/>
<protein>
    <submittedName>
        <fullName evidence="9">DUF1772-domain-containing protein</fullName>
    </submittedName>
</protein>
<dbReference type="PANTHER" id="PTHR35042:SF3">
    <property type="entry name" value="ANTHRONE OXYGENASE-RELATED"/>
    <property type="match status" value="1"/>
</dbReference>
<sequence length="165" mass="18032">MSTTAAHRVALVTGSLLSGAMLSLSLIAVPVLLDTTTQAPQLLHQWVRMYHYGHQVLPTMAVGTSLLYAYTAVGAQKKQQPRKNMSQWRILTLAALATVGMVPFTWLVMVPTNNQLFRLQLASKTDVNILTFEAARALVVSWSWMHLTRSLMPLVGAVLGAAATF</sequence>
<dbReference type="AlphaFoldDB" id="A0A1J7IDT9"/>
<comment type="subcellular location">
    <subcellularLocation>
        <location evidence="1">Membrane</location>
        <topology evidence="1">Multi-pass membrane protein</topology>
    </subcellularLocation>
</comment>
<dbReference type="InterPro" id="IPR013901">
    <property type="entry name" value="Anthrone_oxy"/>
</dbReference>
<dbReference type="Pfam" id="PF08592">
    <property type="entry name" value="Anthrone_oxy"/>
    <property type="match status" value="1"/>
</dbReference>
<keyword evidence="4" id="KW-0560">Oxidoreductase</keyword>
<keyword evidence="5" id="KW-0503">Monooxygenase</keyword>
<evidence type="ECO:0000256" key="2">
    <source>
        <dbReference type="ARBA" id="ARBA00022692"/>
    </source>
</evidence>
<comment type="similarity">
    <text evidence="7">Belongs to the anthrone oxygenase family.</text>
</comment>
<evidence type="ECO:0000256" key="1">
    <source>
        <dbReference type="ARBA" id="ARBA00004141"/>
    </source>
</evidence>
<evidence type="ECO:0000256" key="8">
    <source>
        <dbReference type="SAM" id="Phobius"/>
    </source>
</evidence>
<evidence type="ECO:0000256" key="3">
    <source>
        <dbReference type="ARBA" id="ARBA00022989"/>
    </source>
</evidence>
<reference evidence="9 10" key="1">
    <citation type="submission" date="2016-10" db="EMBL/GenBank/DDBJ databases">
        <title>Draft genome sequence of Coniochaeta ligniaria NRRL30616, a lignocellulolytic fungus for bioabatement of inhibitors in plant biomass hydrolysates.</title>
        <authorList>
            <consortium name="DOE Joint Genome Institute"/>
            <person name="Jimenez D.J."/>
            <person name="Hector R.E."/>
            <person name="Riley R."/>
            <person name="Sun H."/>
            <person name="Grigoriev I.V."/>
            <person name="Van Elsas J.D."/>
            <person name="Nichols N.N."/>
        </authorList>
    </citation>
    <scope>NUCLEOTIDE SEQUENCE [LARGE SCALE GENOMIC DNA]</scope>
    <source>
        <strain evidence="9 10">NRRL 30616</strain>
    </source>
</reference>
<evidence type="ECO:0000256" key="5">
    <source>
        <dbReference type="ARBA" id="ARBA00023033"/>
    </source>
</evidence>
<evidence type="ECO:0000256" key="4">
    <source>
        <dbReference type="ARBA" id="ARBA00023002"/>
    </source>
</evidence>
<keyword evidence="2 8" id="KW-0812">Transmembrane</keyword>
<keyword evidence="3 8" id="KW-1133">Transmembrane helix</keyword>
<keyword evidence="6 8" id="KW-0472">Membrane</keyword>
<gene>
    <name evidence="9" type="ORF">CONLIGDRAFT_635465</name>
</gene>
<proteinExistence type="inferred from homology"/>
<feature type="transmembrane region" description="Helical" evidence="8">
    <location>
        <begin position="52"/>
        <end position="70"/>
    </location>
</feature>
<dbReference type="PANTHER" id="PTHR35042">
    <property type="entry name" value="ANTHRONE OXYGENASE ENCC"/>
    <property type="match status" value="1"/>
</dbReference>
<keyword evidence="10" id="KW-1185">Reference proteome</keyword>
<dbReference type="GO" id="GO:0004497">
    <property type="term" value="F:monooxygenase activity"/>
    <property type="evidence" value="ECO:0007669"/>
    <property type="project" value="UniProtKB-KW"/>
</dbReference>
<evidence type="ECO:0000256" key="7">
    <source>
        <dbReference type="ARBA" id="ARBA00034313"/>
    </source>
</evidence>
<feature type="transmembrane region" description="Helical" evidence="8">
    <location>
        <begin position="9"/>
        <end position="32"/>
    </location>
</feature>
<dbReference type="Proteomes" id="UP000182658">
    <property type="component" value="Unassembled WGS sequence"/>
</dbReference>
<evidence type="ECO:0000313" key="10">
    <source>
        <dbReference type="Proteomes" id="UP000182658"/>
    </source>
</evidence>
<dbReference type="STRING" id="1408157.A0A1J7IDT9"/>
<dbReference type="GO" id="GO:0016020">
    <property type="term" value="C:membrane"/>
    <property type="evidence" value="ECO:0007669"/>
    <property type="project" value="UniProtKB-SubCell"/>
</dbReference>